<evidence type="ECO:0000313" key="1">
    <source>
        <dbReference type="EMBL" id="KTD17524.1"/>
    </source>
</evidence>
<reference evidence="1 2" key="1">
    <citation type="submission" date="2015-11" db="EMBL/GenBank/DDBJ databases">
        <title>Genomic analysis of 38 Legionella species identifies large and diverse effector repertoires.</title>
        <authorList>
            <person name="Burstein D."/>
            <person name="Amaro F."/>
            <person name="Zusman T."/>
            <person name="Lifshitz Z."/>
            <person name="Cohen O."/>
            <person name="Gilbert J.A."/>
            <person name="Pupko T."/>
            <person name="Shuman H.A."/>
            <person name="Segal G."/>
        </authorList>
    </citation>
    <scope>NUCLEOTIDE SEQUENCE [LARGE SCALE GENOMIC DNA]</scope>
    <source>
        <strain evidence="1 2">BL-540</strain>
    </source>
</reference>
<organism evidence="1 2">
    <name type="scientific">Legionella jordanis</name>
    <dbReference type="NCBI Taxonomy" id="456"/>
    <lineage>
        <taxon>Bacteria</taxon>
        <taxon>Pseudomonadati</taxon>
        <taxon>Pseudomonadota</taxon>
        <taxon>Gammaproteobacteria</taxon>
        <taxon>Legionellales</taxon>
        <taxon>Legionellaceae</taxon>
        <taxon>Legionella</taxon>
    </lineage>
</organism>
<sequence length="594" mass="68609">MIEKSEKYAVYFQNWRLNKSEKEEAILKTVFEIANYMASNPNLKQMAEDLQDSHSELYKKLDQYGKRNYGIVAYVKLSVDMYLENLQEEQLNERELLNNVSRDLESLFINATSETQKKLNNLLFNSNLWLSQCTNNRNNPAEVQTLCFTIYLFLKLFNLTLKGLDSFKRSLAGSLVNLPPLEASLQALLEHTENQLKKLEKNSSSPEPSTVFQYLIGCCRRVLSAPEHHGNTISEKIEKLHSALTQMAFVILKIKQNQLLSVQLRVAKVLLEAFRWNEQQITGRLYFLEFVDAHRDMFSCFLQGLDGETKAALMQNIDILKNPDKYQQLSSSVRYLASYVFALPTTAFRLTTPKDWQDKMSSISPATWDSQCKAHFREIAEKNIQTTNEQMSSSLEEVKYLTQALFPGQVEVEAMLMQLSTEECDNLAASLNEMRKGLEHFKQLSQIAVQKQAQLKEMMALKIGIEEFLAVHNQFWVVICKLLSLLFACFMTESVKLVDEAKALRKQLEQFMSQTEHSCKQALTGFNSQLPQTLYDDMLDELQKTVNNKTVPANLMIKEKNVHEAFSTISQRFFKLQKDIELYELQEDKQVYVH</sequence>
<dbReference type="PATRIC" id="fig|456.5.peg.1952"/>
<keyword evidence="2" id="KW-1185">Reference proteome</keyword>
<name>A0A0W0VBL6_9GAMM</name>
<dbReference type="OrthoDB" id="5631848at2"/>
<dbReference type="EMBL" id="LNYJ01000011">
    <property type="protein sequence ID" value="KTD17524.1"/>
    <property type="molecule type" value="Genomic_DNA"/>
</dbReference>
<dbReference type="Proteomes" id="UP000055035">
    <property type="component" value="Unassembled WGS sequence"/>
</dbReference>
<proteinExistence type="predicted"/>
<accession>A0A0W0VBL6</accession>
<dbReference type="RefSeq" id="WP_058471270.1">
    <property type="nucleotide sequence ID" value="NZ_CAAAIC010000008.1"/>
</dbReference>
<evidence type="ECO:0000313" key="2">
    <source>
        <dbReference type="Proteomes" id="UP000055035"/>
    </source>
</evidence>
<protein>
    <submittedName>
        <fullName evidence="1">Purine NTPase</fullName>
    </submittedName>
</protein>
<dbReference type="AlphaFoldDB" id="A0A0W0VBL6"/>
<gene>
    <name evidence="1" type="ORF">Ljor_1830</name>
</gene>
<comment type="caution">
    <text evidence="1">The sequence shown here is derived from an EMBL/GenBank/DDBJ whole genome shotgun (WGS) entry which is preliminary data.</text>
</comment>